<feature type="region of interest" description="Disordered" evidence="1">
    <location>
        <begin position="74"/>
        <end position="99"/>
    </location>
</feature>
<reference evidence="2 3" key="1">
    <citation type="submission" date="2021-06" db="EMBL/GenBank/DDBJ databases">
        <title>Caerostris extrusa draft genome.</title>
        <authorList>
            <person name="Kono N."/>
            <person name="Arakawa K."/>
        </authorList>
    </citation>
    <scope>NUCLEOTIDE SEQUENCE [LARGE SCALE GENOMIC DNA]</scope>
</reference>
<organism evidence="2 3">
    <name type="scientific">Caerostris extrusa</name>
    <name type="common">Bark spider</name>
    <name type="synonym">Caerostris bankana</name>
    <dbReference type="NCBI Taxonomy" id="172846"/>
    <lineage>
        <taxon>Eukaryota</taxon>
        <taxon>Metazoa</taxon>
        <taxon>Ecdysozoa</taxon>
        <taxon>Arthropoda</taxon>
        <taxon>Chelicerata</taxon>
        <taxon>Arachnida</taxon>
        <taxon>Araneae</taxon>
        <taxon>Araneomorphae</taxon>
        <taxon>Entelegynae</taxon>
        <taxon>Araneoidea</taxon>
        <taxon>Araneidae</taxon>
        <taxon>Caerostris</taxon>
    </lineage>
</organism>
<name>A0AAV4Q089_CAEEX</name>
<evidence type="ECO:0000313" key="3">
    <source>
        <dbReference type="Proteomes" id="UP001054945"/>
    </source>
</evidence>
<comment type="caution">
    <text evidence="2">The sequence shown here is derived from an EMBL/GenBank/DDBJ whole genome shotgun (WGS) entry which is preliminary data.</text>
</comment>
<protein>
    <submittedName>
        <fullName evidence="2">Uncharacterized protein</fullName>
    </submittedName>
</protein>
<evidence type="ECO:0000256" key="1">
    <source>
        <dbReference type="SAM" id="MobiDB-lite"/>
    </source>
</evidence>
<keyword evidence="3" id="KW-1185">Reference proteome</keyword>
<evidence type="ECO:0000313" key="2">
    <source>
        <dbReference type="EMBL" id="GIY03353.1"/>
    </source>
</evidence>
<gene>
    <name evidence="2" type="ORF">CEXT_798531</name>
</gene>
<dbReference type="AlphaFoldDB" id="A0AAV4Q089"/>
<accession>A0AAV4Q089</accession>
<dbReference type="Proteomes" id="UP001054945">
    <property type="component" value="Unassembled WGS sequence"/>
</dbReference>
<feature type="compositionally biased region" description="Basic residues" evidence="1">
    <location>
        <begin position="90"/>
        <end position="99"/>
    </location>
</feature>
<dbReference type="EMBL" id="BPLR01005568">
    <property type="protein sequence ID" value="GIY03353.1"/>
    <property type="molecule type" value="Genomic_DNA"/>
</dbReference>
<proteinExistence type="predicted"/>
<sequence length="99" mass="11172">MHSFPTKSSEHATEEARVDLKTTAFLGRQDEAFFQSRISSFRYSFHHPKNFRSQQPIKRKTPAISISLIAASDAAEQQKSVPAMDGRASKTARKSRSLF</sequence>